<reference evidence="3" key="1">
    <citation type="journal article" date="2018" name="Nat. Microbiol.">
        <title>Leveraging single-cell genomics to expand the fungal tree of life.</title>
        <authorList>
            <person name="Ahrendt S.R."/>
            <person name="Quandt C.A."/>
            <person name="Ciobanu D."/>
            <person name="Clum A."/>
            <person name="Salamov A."/>
            <person name="Andreopoulos B."/>
            <person name="Cheng J.F."/>
            <person name="Woyke T."/>
            <person name="Pelin A."/>
            <person name="Henrissat B."/>
            <person name="Reynolds N.K."/>
            <person name="Benny G.L."/>
            <person name="Smith M.E."/>
            <person name="James T.Y."/>
            <person name="Grigoriev I.V."/>
        </authorList>
    </citation>
    <scope>NUCLEOTIDE SEQUENCE [LARGE SCALE GENOMIC DNA]</scope>
</reference>
<evidence type="ECO:0000313" key="3">
    <source>
        <dbReference type="Proteomes" id="UP000269721"/>
    </source>
</evidence>
<protein>
    <submittedName>
        <fullName evidence="2">Uncharacterized protein</fullName>
    </submittedName>
</protein>
<dbReference type="OrthoDB" id="2129662at2759"/>
<name>A0A4P9VW58_9FUNG</name>
<evidence type="ECO:0000256" key="1">
    <source>
        <dbReference type="SAM" id="MobiDB-lite"/>
    </source>
</evidence>
<feature type="region of interest" description="Disordered" evidence="1">
    <location>
        <begin position="1"/>
        <end position="24"/>
    </location>
</feature>
<sequence length="323" mass="35738">MPCHQSPAHLTPNSSTPPPGSRRAGKWRSIEVFLPGRRNCSLSHFRMGSASESGLQVRVAEIPAELSATERRALAAACKRLYFGYSLGLHAVPEIIEAHPTSRTFCGVMSIHNVHARLIDEWLEADAMAMFGLRRYIVADWAPRNIARPPSQVDWRKLLEFAGPEEAEEDTGDGEGWQFVLFGSDLLDYAIVQWDPESGIICIASGGYHRVMTDRRSGVMPFLAHALSRIDADRRGMRSRPPPPPIAHVTFAVSLGAKKAMTSLGHFGFVPLKQYLVCHPDLDTAVFDRVQRGFGHEADSQFGVVVARVRDVFASLESHGDDR</sequence>
<dbReference type="AlphaFoldDB" id="A0A4P9VW58"/>
<evidence type="ECO:0000313" key="2">
    <source>
        <dbReference type="EMBL" id="RKO83085.1"/>
    </source>
</evidence>
<organism evidence="2 3">
    <name type="scientific">Blyttiomyces helicus</name>
    <dbReference type="NCBI Taxonomy" id="388810"/>
    <lineage>
        <taxon>Eukaryota</taxon>
        <taxon>Fungi</taxon>
        <taxon>Fungi incertae sedis</taxon>
        <taxon>Chytridiomycota</taxon>
        <taxon>Chytridiomycota incertae sedis</taxon>
        <taxon>Chytridiomycetes</taxon>
        <taxon>Chytridiomycetes incertae sedis</taxon>
        <taxon>Blyttiomyces</taxon>
    </lineage>
</organism>
<dbReference type="Proteomes" id="UP000269721">
    <property type="component" value="Unassembled WGS sequence"/>
</dbReference>
<accession>A0A4P9VW58</accession>
<keyword evidence="3" id="KW-1185">Reference proteome</keyword>
<dbReference type="EMBL" id="ML001690">
    <property type="protein sequence ID" value="RKO83085.1"/>
    <property type="molecule type" value="Genomic_DNA"/>
</dbReference>
<gene>
    <name evidence="2" type="ORF">BDK51DRAFT_46059</name>
</gene>
<proteinExistence type="predicted"/>